<dbReference type="OrthoDB" id="2563170at2759"/>
<organism evidence="1 2">
    <name type="scientific">Sphaerulina musiva (strain SO2202)</name>
    <name type="common">Poplar stem canker fungus</name>
    <name type="synonym">Septoria musiva</name>
    <dbReference type="NCBI Taxonomy" id="692275"/>
    <lineage>
        <taxon>Eukaryota</taxon>
        <taxon>Fungi</taxon>
        <taxon>Dikarya</taxon>
        <taxon>Ascomycota</taxon>
        <taxon>Pezizomycotina</taxon>
        <taxon>Dothideomycetes</taxon>
        <taxon>Dothideomycetidae</taxon>
        <taxon>Mycosphaerellales</taxon>
        <taxon>Mycosphaerellaceae</taxon>
        <taxon>Sphaerulina</taxon>
    </lineage>
</organism>
<dbReference type="AlphaFoldDB" id="M3CKD2"/>
<dbReference type="SUPFAM" id="SSF46785">
    <property type="entry name" value="Winged helix' DNA-binding domain"/>
    <property type="match status" value="1"/>
</dbReference>
<name>M3CKD2_SPHMS</name>
<feature type="non-terminal residue" evidence="1">
    <location>
        <position position="95"/>
    </location>
</feature>
<dbReference type="Proteomes" id="UP000016931">
    <property type="component" value="Unassembled WGS sequence"/>
</dbReference>
<feature type="non-terminal residue" evidence="1">
    <location>
        <position position="1"/>
    </location>
</feature>
<proteinExistence type="predicted"/>
<dbReference type="InterPro" id="IPR021660">
    <property type="entry name" value="DUF3253"/>
</dbReference>
<keyword evidence="2" id="KW-1185">Reference proteome</keyword>
<dbReference type="RefSeq" id="XP_016762364.1">
    <property type="nucleotide sequence ID" value="XM_016908350.1"/>
</dbReference>
<dbReference type="HOGENOM" id="CLU_136716_0_0_1"/>
<protein>
    <submittedName>
        <fullName evidence="1">Uncharacterized protein</fullName>
    </submittedName>
</protein>
<dbReference type="eggNOG" id="ENOG502SGIT">
    <property type="taxonomic scope" value="Eukaryota"/>
</dbReference>
<gene>
    <name evidence="1" type="ORF">SEPMUDRAFT_22183</name>
</gene>
<dbReference type="Pfam" id="PF11625">
    <property type="entry name" value="DUF3253"/>
    <property type="match status" value="1"/>
</dbReference>
<dbReference type="Gene3D" id="1.10.10.10">
    <property type="entry name" value="Winged helix-like DNA-binding domain superfamily/Winged helix DNA-binding domain"/>
    <property type="match status" value="1"/>
</dbReference>
<reference evidence="1 2" key="1">
    <citation type="journal article" date="2012" name="PLoS Pathog.">
        <title>Diverse lifestyles and strategies of plant pathogenesis encoded in the genomes of eighteen Dothideomycetes fungi.</title>
        <authorList>
            <person name="Ohm R.A."/>
            <person name="Feau N."/>
            <person name="Henrissat B."/>
            <person name="Schoch C.L."/>
            <person name="Horwitz B.A."/>
            <person name="Barry K.W."/>
            <person name="Condon B.J."/>
            <person name="Copeland A.C."/>
            <person name="Dhillon B."/>
            <person name="Glaser F."/>
            <person name="Hesse C.N."/>
            <person name="Kosti I."/>
            <person name="LaButti K."/>
            <person name="Lindquist E.A."/>
            <person name="Lucas S."/>
            <person name="Salamov A.A."/>
            <person name="Bradshaw R.E."/>
            <person name="Ciuffetti L."/>
            <person name="Hamelin R.C."/>
            <person name="Kema G.H.J."/>
            <person name="Lawrence C."/>
            <person name="Scott J.A."/>
            <person name="Spatafora J.W."/>
            <person name="Turgeon B.G."/>
            <person name="de Wit P.J.G.M."/>
            <person name="Zhong S."/>
            <person name="Goodwin S.B."/>
            <person name="Grigoriev I.V."/>
        </authorList>
    </citation>
    <scope>NUCLEOTIDE SEQUENCE [LARGE SCALE GENOMIC DNA]</scope>
    <source>
        <strain evidence="1 2">SO2202</strain>
    </source>
</reference>
<dbReference type="GeneID" id="27905487"/>
<dbReference type="EMBL" id="KB456262">
    <property type="protein sequence ID" value="EMF14243.1"/>
    <property type="molecule type" value="Genomic_DNA"/>
</dbReference>
<dbReference type="InterPro" id="IPR036388">
    <property type="entry name" value="WH-like_DNA-bd_sf"/>
</dbReference>
<dbReference type="InterPro" id="IPR036390">
    <property type="entry name" value="WH_DNA-bd_sf"/>
</dbReference>
<evidence type="ECO:0000313" key="2">
    <source>
        <dbReference type="Proteomes" id="UP000016931"/>
    </source>
</evidence>
<dbReference type="OMA" id="WPKTICP"/>
<evidence type="ECO:0000313" key="1">
    <source>
        <dbReference type="EMBL" id="EMF14243.1"/>
    </source>
</evidence>
<sequence length="95" mass="10769">GEEEEEAAGQILKRRLEDFLRNREPPKTFCPSEVARSLTAEELQQLACGEWRDAMSAIRETAWLLRQEGMCEIVQKGESVGDVGPEDVRGPIRIR</sequence>
<accession>M3CKD2</accession>